<dbReference type="Proteomes" id="UP000035425">
    <property type="component" value="Unassembled WGS sequence"/>
</dbReference>
<evidence type="ECO:0000256" key="2">
    <source>
        <dbReference type="ARBA" id="ARBA00022603"/>
    </source>
</evidence>
<evidence type="ECO:0000313" key="5">
    <source>
        <dbReference type="EMBL" id="KLL10470.1"/>
    </source>
</evidence>
<feature type="domain" description="Methyltransferase type 11" evidence="4">
    <location>
        <begin position="43"/>
        <end position="132"/>
    </location>
</feature>
<keyword evidence="5" id="KW-0830">Ubiquinone</keyword>
<dbReference type="InterPro" id="IPR051052">
    <property type="entry name" value="Diverse_substrate_MTase"/>
</dbReference>
<name>A0ABR5F185_9ACTN</name>
<comment type="caution">
    <text evidence="5">The sequence shown here is derived from an EMBL/GenBank/DDBJ whole genome shotgun (WGS) entry which is preliminary data.</text>
</comment>
<dbReference type="CDD" id="cd02440">
    <property type="entry name" value="AdoMet_MTases"/>
    <property type="match status" value="1"/>
</dbReference>
<dbReference type="RefSeq" id="WP_047224219.1">
    <property type="nucleotide sequence ID" value="NZ_JWIO01000032.1"/>
</dbReference>
<keyword evidence="3" id="KW-0808">Transferase</keyword>
<dbReference type="SUPFAM" id="SSF53335">
    <property type="entry name" value="S-adenosyl-L-methionine-dependent methyltransferases"/>
    <property type="match status" value="1"/>
</dbReference>
<evidence type="ECO:0000256" key="3">
    <source>
        <dbReference type="ARBA" id="ARBA00022679"/>
    </source>
</evidence>
<dbReference type="PANTHER" id="PTHR44942">
    <property type="entry name" value="METHYLTRANSF_11 DOMAIN-CONTAINING PROTEIN"/>
    <property type="match status" value="1"/>
</dbReference>
<reference evidence="5 6" key="1">
    <citation type="submission" date="2014-12" db="EMBL/GenBank/DDBJ databases">
        <title>Frankia sp. BMG5.1 draft genome.</title>
        <authorList>
            <person name="Gtari M."/>
            <person name="Ghodhbane-Gtari F."/>
            <person name="Nouioui I."/>
            <person name="Ktari A."/>
            <person name="Hezbri K."/>
            <person name="Mimouni W."/>
            <person name="Sbissi I."/>
            <person name="Ayari A."/>
            <person name="Yamanaka T."/>
            <person name="Normand P."/>
            <person name="Tisa L.S."/>
            <person name="Boudabous A."/>
        </authorList>
    </citation>
    <scope>NUCLEOTIDE SEQUENCE [LARGE SCALE GENOMIC DNA]</scope>
    <source>
        <strain evidence="5 6">BMG5.1</strain>
    </source>
</reference>
<proteinExistence type="inferred from homology"/>
<dbReference type="InterPro" id="IPR029063">
    <property type="entry name" value="SAM-dependent_MTases_sf"/>
</dbReference>
<dbReference type="Pfam" id="PF08241">
    <property type="entry name" value="Methyltransf_11"/>
    <property type="match status" value="1"/>
</dbReference>
<gene>
    <name evidence="5" type="ORF">FrCorBMG51_18055</name>
</gene>
<evidence type="ECO:0000313" key="6">
    <source>
        <dbReference type="Proteomes" id="UP000035425"/>
    </source>
</evidence>
<comment type="similarity">
    <text evidence="1">Belongs to the methyltransferase superfamily.</text>
</comment>
<dbReference type="Gene3D" id="3.40.50.150">
    <property type="entry name" value="Vaccinia Virus protein VP39"/>
    <property type="match status" value="1"/>
</dbReference>
<protein>
    <submittedName>
        <fullName evidence="5">Ubiquinone biosynthesis protein UbiE</fullName>
    </submittedName>
</protein>
<organism evidence="5 6">
    <name type="scientific">Protofrankia coriariae</name>
    <dbReference type="NCBI Taxonomy" id="1562887"/>
    <lineage>
        <taxon>Bacteria</taxon>
        <taxon>Bacillati</taxon>
        <taxon>Actinomycetota</taxon>
        <taxon>Actinomycetes</taxon>
        <taxon>Frankiales</taxon>
        <taxon>Frankiaceae</taxon>
        <taxon>Protofrankia</taxon>
    </lineage>
</organism>
<accession>A0ABR5F185</accession>
<evidence type="ECO:0000256" key="1">
    <source>
        <dbReference type="ARBA" id="ARBA00008361"/>
    </source>
</evidence>
<dbReference type="EMBL" id="JWIO01000032">
    <property type="protein sequence ID" value="KLL10470.1"/>
    <property type="molecule type" value="Genomic_DNA"/>
</dbReference>
<dbReference type="InterPro" id="IPR013216">
    <property type="entry name" value="Methyltransf_11"/>
</dbReference>
<keyword evidence="6" id="KW-1185">Reference proteome</keyword>
<sequence length="254" mass="28671">MSARSLFDPMVDAYDAARPSYPDQLFKDLEWLAGRELAGADILEVGAGTGIATRDLLARGARVIPVDHSSGMLGRLRERTPEIGVVRADGEALPFSGAVADLVCYAQAWHWVRVPVAAAEAARVLRPGGALAVWWNDVDGEDLRWWERQQRRLEAMSPGYRRDYRTRPWADELRWTGLFTEVVTVSGRWSRTLPLDRYELWLRSKSYIQAIGDRLEDFLDAERRSLLKAFPDGLITEPFHTILTVARLPPLTPS</sequence>
<dbReference type="PANTHER" id="PTHR44942:SF4">
    <property type="entry name" value="METHYLTRANSFERASE TYPE 11 DOMAIN-CONTAINING PROTEIN"/>
    <property type="match status" value="1"/>
</dbReference>
<keyword evidence="2" id="KW-0489">Methyltransferase</keyword>
<evidence type="ECO:0000259" key="4">
    <source>
        <dbReference type="Pfam" id="PF08241"/>
    </source>
</evidence>